<dbReference type="EMBL" id="CP000394">
    <property type="protein sequence ID" value="ABI62363.1"/>
    <property type="molecule type" value="Genomic_DNA"/>
</dbReference>
<dbReference type="GO" id="GO:0005509">
    <property type="term" value="F:calcium ion binding"/>
    <property type="evidence" value="ECO:0007669"/>
    <property type="project" value="InterPro"/>
</dbReference>
<dbReference type="Proteomes" id="UP000001963">
    <property type="component" value="Chromosome"/>
</dbReference>
<dbReference type="KEGG" id="gbe:GbCGDNIH1_1465"/>
<evidence type="ECO:0000313" key="1">
    <source>
        <dbReference type="EMBL" id="ABI62363.1"/>
    </source>
</evidence>
<gene>
    <name evidence="1" type="ordered locus">GbCGDNIH1_1465</name>
</gene>
<accession>Q0BS39</accession>
<organism evidence="1 2">
    <name type="scientific">Granulibacter bethesdensis (strain ATCC BAA-1260 / CGDNIH1)</name>
    <dbReference type="NCBI Taxonomy" id="391165"/>
    <lineage>
        <taxon>Bacteria</taxon>
        <taxon>Pseudomonadati</taxon>
        <taxon>Pseudomonadota</taxon>
        <taxon>Alphaproteobacteria</taxon>
        <taxon>Acetobacterales</taxon>
        <taxon>Acetobacteraceae</taxon>
        <taxon>Granulibacter</taxon>
    </lineage>
</organism>
<dbReference type="InterPro" id="IPR011049">
    <property type="entry name" value="Serralysin-like_metalloprot_C"/>
</dbReference>
<dbReference type="eggNOG" id="COG2931">
    <property type="taxonomic scope" value="Bacteria"/>
</dbReference>
<dbReference type="AlphaFoldDB" id="Q0BS39"/>
<dbReference type="Gene3D" id="2.150.10.10">
    <property type="entry name" value="Serralysin-like metalloprotease, C-terminal"/>
    <property type="match status" value="1"/>
</dbReference>
<reference evidence="1 2" key="1">
    <citation type="journal article" date="2007" name="J. Bacteriol.">
        <title>Genome sequence analysis of the emerging human pathogenic acetic acid bacterium Granulibacter bethesdensis.</title>
        <authorList>
            <person name="Greenberg D.E."/>
            <person name="Porcella S.F."/>
            <person name="Zelazny A.M."/>
            <person name="Virtaneva K."/>
            <person name="Sturdevant D.E."/>
            <person name="Kupko J.J.III."/>
            <person name="Barbian K.D."/>
            <person name="Babar A."/>
            <person name="Dorward D.W."/>
            <person name="Holland S.M."/>
        </authorList>
    </citation>
    <scope>NUCLEOTIDE SEQUENCE [LARGE SCALE GENOMIC DNA]</scope>
    <source>
        <strain evidence="2">ATCC BAA-1260 / CGDNIH1</strain>
    </source>
</reference>
<dbReference type="PRINTS" id="PR00313">
    <property type="entry name" value="CABNDNGRPT"/>
</dbReference>
<dbReference type="SUPFAM" id="SSF51120">
    <property type="entry name" value="beta-Roll"/>
    <property type="match status" value="1"/>
</dbReference>
<sequence length="459" mass="45839">MDSYAHYRESGILEMASNVTVPGGNTPLSTVSLDYNRNLAPITTQLLSSIYAAAANNTLQAVDNPTAAPTVEAANAIALITTSMSSVPTGFSSMIIGATSQPGAVSNVVVNNTNTISNQSVIFGTAGGYLETGAGQGTILGSLGANTIMGTGGNWTIQTDGSSPSIGGSYIKGQNSNIVLNALGTDTYIGGTGSATLAAFSGGSLFFGGKAGTQTVFSNNSRAGSGNATYVGASGDSTVYANNVNGLYQYQSGSMAFVNGSGSNTMFGGSGASTLFAGTGQSLFVLSNGQTKFMATGGSQTVYGANVANNGYFSSNATINLVGNTTGGNQLVAVGGDNILSTAFSDSGNILKAGSGSDTLFGSQGNGNDTMFSGTGSATMFGGGGNDIFVLSKGMQATTIFNFNTSSTLSLNGWGVDAENAAVTNQVNDAAGTRLTLNDNTTITLIGVSHLNSGQVFNS</sequence>
<protein>
    <submittedName>
        <fullName evidence="1">Adhesin family protein</fullName>
    </submittedName>
</protein>
<dbReference type="HOGENOM" id="CLU_615059_0_0_5"/>
<keyword evidence="2" id="KW-1185">Reference proteome</keyword>
<evidence type="ECO:0000313" key="2">
    <source>
        <dbReference type="Proteomes" id="UP000001963"/>
    </source>
</evidence>
<dbReference type="STRING" id="391165.GbCGDNIH1_1465"/>
<dbReference type="Pfam" id="PF00353">
    <property type="entry name" value="HemolysinCabind"/>
    <property type="match status" value="2"/>
</dbReference>
<dbReference type="InterPro" id="IPR001343">
    <property type="entry name" value="Hemolysn_Ca-bd"/>
</dbReference>
<proteinExistence type="predicted"/>
<name>Q0BS39_GRABC</name>